<dbReference type="KEGG" id="dpte:113796287"/>
<evidence type="ECO:0000256" key="4">
    <source>
        <dbReference type="SAM" id="MobiDB-lite"/>
    </source>
</evidence>
<feature type="region of interest" description="Disordered" evidence="4">
    <location>
        <begin position="1208"/>
        <end position="1248"/>
    </location>
</feature>
<evidence type="ECO:0000313" key="8">
    <source>
        <dbReference type="RefSeq" id="XP_027202329.1"/>
    </source>
</evidence>
<feature type="coiled-coil region" evidence="3">
    <location>
        <begin position="350"/>
        <end position="490"/>
    </location>
</feature>
<feature type="compositionally biased region" description="Low complexity" evidence="4">
    <location>
        <begin position="1208"/>
        <end position="1231"/>
    </location>
</feature>
<sequence>MESSNINQNNEFRFESDTVSLEDIRQQVVEKTQNKQSTNTRNLFLDLFDSVGQISSKFRDHTDNDCKVGLPEWSDDERKSLETAVNVTMEKLIKLSDKCQIDLADATLKKMDKNRQKYPVEKAFGMIIISGFRSYKYCLIDDLCPGLNVIVGSNGSGKSNLVMALEFVLTQNYNRLNEQQRLLLMCNQNQSNNGSAKTIEAFVELHFDNEDKFFPVNEPLVIIKRQITRTNDNFFINGKLAKNDELMAFLESGGFSRDNSYFIVKQGLVTDIATSNPKKILDILRCMSGAQKFDQKKIEALQLIKENEQLVQQIGMKIQLMEDELSMLNIDTEAIQRYERLSKIKKYLTSRIKQITLEELQQLRQEHQQEFAQSQINLEQYQQNLSQIQECLEEKKQQRREIRNEILDLKTKFESSKLLMETLMNELSDLRQQRQSYDQQIVNNDLEQIGSLKQELAEEDSKLKDKIEELKDISKVEKELQDKLKSLASKRMNYLNWIQLVQSTTGDSQEQDLLIHDRFLQPLNEQIQELQMVITNQREETLPNLKSKKSELMKLMKKSSDERKSRLQRSEPLKQELADLVFQQKSNKLELCKIMSQLTELQKESISIKNDVKEMENRLDIFGSIMKTKHSIQQVLQSFQSKLSIEDDGDDEQRQHAERIINGYHGQVIDFIELVKPVNYAMEVLLKNNLFYHVVSDESIAIELLNEISRLKLFGSFNFLAGNRLPLENESSIGRGLDKLCQPLFNCIRNKQPNNELIENVLRHIFNGLYIGRSFQDCWTLFQKSRNCDFATLEGEMIDHSGVIRKVRKNQLTKFELYQKLLVNQRRLKEIHEKIEQLESDRDRILNENLEAHRQETMKKQELSELRDWIQKQNEEEVDSNESVMAKKLEQIEKEIEFERNCLCSNETRMSCLVEEKNFWQQKSKSDPDVLQSEIQDLNEQIEAVESEIHHTSHKRTLTEKLIQDLKLSTQKLKTKIMQIEYDQSNQQSAIKNCEKFDQFEREWNEKIEKLHRKISEFNQTLTTKSQSKCELASEIDHLEQEWEKAKNELETLQKSFQIKEDERKNLDSQIQNIMVDIEQAGLFSNDFIRNLDSQYRNLNTIGQMNKAVKDLNRQLNRLIPGGKINHDLLEAYDEHHQAIDHLKREKEIQIRNAEKIYDLIRIVERRKNEIIMRTYKQVNVNFKEIFKQFVPGGVASLQFITRNVDSSMESSSSSTTTTTATTSNGSNETSIRSETITDPSSSSSNSISSQLSQEQFIDSVDAFVGIEIVVSFQENVEPIRDLLSLSSGQKTLVSMAFVLALQQVDPTPFYIFDELDQNLDPQSRQLIAQIIHDQISPRQPSEQQHRQFIITTFKTQLVEHSDRCYGVKYVNGISQVKRISKISALEFLSTIPETKIITDNK</sequence>
<dbReference type="GO" id="GO:0005694">
    <property type="term" value="C:chromosome"/>
    <property type="evidence" value="ECO:0007669"/>
    <property type="project" value="InterPro"/>
</dbReference>
<dbReference type="OMA" id="EWILIHE"/>
<dbReference type="PIRSF" id="PIRSF005719">
    <property type="entry name" value="SMC"/>
    <property type="match status" value="1"/>
</dbReference>
<dbReference type="InterPro" id="IPR027417">
    <property type="entry name" value="P-loop_NTPase"/>
</dbReference>
<dbReference type="Gene3D" id="1.20.1060.20">
    <property type="match status" value="1"/>
</dbReference>
<dbReference type="InterPro" id="IPR010935">
    <property type="entry name" value="SMC_hinge"/>
</dbReference>
<dbReference type="PANTHER" id="PTHR43977">
    <property type="entry name" value="STRUCTURAL MAINTENANCE OF CHROMOSOMES PROTEIN 3"/>
    <property type="match status" value="1"/>
</dbReference>
<keyword evidence="1 3" id="KW-0175">Coiled coil</keyword>
<dbReference type="Pfam" id="PF06470">
    <property type="entry name" value="SMC_hinge"/>
    <property type="match status" value="1"/>
</dbReference>
<gene>
    <name evidence="8" type="primary">LOC113796287</name>
</gene>
<dbReference type="RefSeq" id="XP_027202329.1">
    <property type="nucleotide sequence ID" value="XM_027346528.1"/>
</dbReference>
<protein>
    <recommendedName>
        <fullName evidence="2">Structural maintenance of chromosomes protein</fullName>
    </recommendedName>
</protein>
<evidence type="ECO:0000313" key="7">
    <source>
        <dbReference type="Proteomes" id="UP000515146"/>
    </source>
</evidence>
<feature type="coiled-coil region" evidence="3">
    <location>
        <begin position="928"/>
        <end position="955"/>
    </location>
</feature>
<comment type="similarity">
    <text evidence="2">Belongs to the SMC family.</text>
</comment>
<dbReference type="InParanoid" id="A0A6P6YCC9"/>
<dbReference type="OrthoDB" id="5575062at2759"/>
<dbReference type="InterPro" id="IPR003395">
    <property type="entry name" value="RecF/RecN/SMC_N"/>
</dbReference>
<accession>A0A6P6YCC9</accession>
<comment type="subcellular location">
    <subcellularLocation>
        <location evidence="2">Nucleus</location>
    </subcellularLocation>
</comment>
<evidence type="ECO:0000256" key="3">
    <source>
        <dbReference type="SAM" id="Coils"/>
    </source>
</evidence>
<proteinExistence type="inferred from homology"/>
<feature type="domain" description="SMC hinge" evidence="6">
    <location>
        <begin position="662"/>
        <end position="776"/>
    </location>
</feature>
<dbReference type="SUPFAM" id="SSF52540">
    <property type="entry name" value="P-loop containing nucleoside triphosphate hydrolases"/>
    <property type="match status" value="3"/>
</dbReference>
<evidence type="ECO:0000259" key="6">
    <source>
        <dbReference type="Pfam" id="PF06470"/>
    </source>
</evidence>
<dbReference type="InterPro" id="IPR036277">
    <property type="entry name" value="SMC_hinge_sf"/>
</dbReference>
<feature type="coiled-coil region" evidence="3">
    <location>
        <begin position="821"/>
        <end position="855"/>
    </location>
</feature>
<dbReference type="GO" id="GO:0016887">
    <property type="term" value="F:ATP hydrolysis activity"/>
    <property type="evidence" value="ECO:0007669"/>
    <property type="project" value="InterPro"/>
</dbReference>
<feature type="coiled-coil region" evidence="3">
    <location>
        <begin position="1001"/>
        <end position="1070"/>
    </location>
</feature>
<feature type="domain" description="RecF/RecN/SMC N-terminal" evidence="5">
    <location>
        <begin position="127"/>
        <end position="1373"/>
    </location>
</feature>
<reference evidence="8" key="1">
    <citation type="submission" date="2025-08" db="UniProtKB">
        <authorList>
            <consortium name="RefSeq"/>
        </authorList>
    </citation>
    <scope>IDENTIFICATION</scope>
    <source>
        <strain evidence="8">Airmid</strain>
    </source>
</reference>
<evidence type="ECO:0000259" key="5">
    <source>
        <dbReference type="Pfam" id="PF02463"/>
    </source>
</evidence>
<dbReference type="Gene3D" id="3.40.50.300">
    <property type="entry name" value="P-loop containing nucleotide triphosphate hydrolases"/>
    <property type="match status" value="2"/>
</dbReference>
<dbReference type="GO" id="GO:0051276">
    <property type="term" value="P:chromosome organization"/>
    <property type="evidence" value="ECO:0007669"/>
    <property type="project" value="InterPro"/>
</dbReference>
<dbReference type="Pfam" id="PF02463">
    <property type="entry name" value="SMC_N"/>
    <property type="match status" value="1"/>
</dbReference>
<evidence type="ECO:0000256" key="2">
    <source>
        <dbReference type="PIRNR" id="PIRNR005719"/>
    </source>
</evidence>
<keyword evidence="2" id="KW-0539">Nucleus</keyword>
<name>A0A6P6YCC9_DERPT</name>
<evidence type="ECO:0000256" key="1">
    <source>
        <dbReference type="ARBA" id="ARBA00023054"/>
    </source>
</evidence>
<dbReference type="GO" id="GO:0005634">
    <property type="term" value="C:nucleus"/>
    <property type="evidence" value="ECO:0007669"/>
    <property type="project" value="UniProtKB-SubCell"/>
</dbReference>
<dbReference type="Proteomes" id="UP000515146">
    <property type="component" value="Unplaced"/>
</dbReference>
<dbReference type="Gene3D" id="1.10.287.1080">
    <property type="entry name" value="MazG-like"/>
    <property type="match status" value="1"/>
</dbReference>
<dbReference type="InterPro" id="IPR024704">
    <property type="entry name" value="SMC"/>
</dbReference>
<keyword evidence="7" id="KW-1185">Reference proteome</keyword>
<dbReference type="GO" id="GO:0005524">
    <property type="term" value="F:ATP binding"/>
    <property type="evidence" value="ECO:0007669"/>
    <property type="project" value="InterPro"/>
</dbReference>
<organism evidence="7 8">
    <name type="scientific">Dermatophagoides pteronyssinus</name>
    <name type="common">European house dust mite</name>
    <dbReference type="NCBI Taxonomy" id="6956"/>
    <lineage>
        <taxon>Eukaryota</taxon>
        <taxon>Metazoa</taxon>
        <taxon>Ecdysozoa</taxon>
        <taxon>Arthropoda</taxon>
        <taxon>Chelicerata</taxon>
        <taxon>Arachnida</taxon>
        <taxon>Acari</taxon>
        <taxon>Acariformes</taxon>
        <taxon>Sarcoptiformes</taxon>
        <taxon>Astigmata</taxon>
        <taxon>Psoroptidia</taxon>
        <taxon>Analgoidea</taxon>
        <taxon>Pyroglyphidae</taxon>
        <taxon>Dermatophagoidinae</taxon>
        <taxon>Dermatophagoides</taxon>
    </lineage>
</organism>
<dbReference type="SUPFAM" id="SSF75553">
    <property type="entry name" value="Smc hinge domain"/>
    <property type="match status" value="1"/>
</dbReference>